<feature type="domain" description="GH11" evidence="13">
    <location>
        <begin position="33"/>
        <end position="226"/>
    </location>
</feature>
<evidence type="ECO:0000256" key="7">
    <source>
        <dbReference type="ARBA" id="ARBA00023277"/>
    </source>
</evidence>
<dbReference type="InterPro" id="IPR033123">
    <property type="entry name" value="GH11_dom"/>
</dbReference>
<sequence length="230" mass="25193">MLAFTSVLVALVYSTTILANLINVEKRYITHGLPTPTRNGTHDGFYYYFWTDGQGSVNYTNKAGGQYTVTWSNTGNFFGGKGWSPGSGRNVTYSGSWDGAQGNSYVSLYGWMQNPLIEYYIVESFGTYDPGSAFSAPKETITVDGGTYNIYITRRTIAGGEGPGHWTVLTQLWSVRQQKRVGGTINAQAHLDAWARAGVKLGNTHTFQILATEAYFYKNIGTASITVQGP</sequence>
<evidence type="ECO:0000256" key="3">
    <source>
        <dbReference type="ARBA" id="ARBA00007792"/>
    </source>
</evidence>
<keyword evidence="6 10" id="KW-0378">Hydrolase</keyword>
<feature type="active site" description="Nucleophile" evidence="10">
    <location>
        <position position="118"/>
    </location>
</feature>
<keyword evidence="8 10" id="KW-0326">Glycosidase</keyword>
<dbReference type="EC" id="3.2.1.8" evidence="4 10"/>
<dbReference type="Proteomes" id="UP000800097">
    <property type="component" value="Unassembled WGS sequence"/>
</dbReference>
<dbReference type="SUPFAM" id="SSF49899">
    <property type="entry name" value="Concanavalin A-like lectins/glucanases"/>
    <property type="match status" value="1"/>
</dbReference>
<dbReference type="Pfam" id="PF00457">
    <property type="entry name" value="Glyco_hydro_11"/>
    <property type="match status" value="1"/>
</dbReference>
<keyword evidence="5 10" id="KW-0858">Xylan degradation</keyword>
<dbReference type="InterPro" id="IPR013319">
    <property type="entry name" value="GH11/12"/>
</dbReference>
<feature type="active site" description="Proton donor" evidence="10">
    <location>
        <position position="213"/>
    </location>
</feature>
<comment type="similarity">
    <text evidence="3 10 11">Belongs to the glycosyl hydrolase 11 (cellulase G) family.</text>
</comment>
<proteinExistence type="inferred from homology"/>
<accession>A0A6A6J572</accession>
<dbReference type="InterPro" id="IPR018208">
    <property type="entry name" value="GH11_AS_1"/>
</dbReference>
<protein>
    <recommendedName>
        <fullName evidence="4 10">Endo-1,4-beta-xylanase</fullName>
        <ecNumber evidence="4 10">3.2.1.8</ecNumber>
    </recommendedName>
</protein>
<dbReference type="PRINTS" id="PR00911">
    <property type="entry name" value="GLHYDRLASE11"/>
</dbReference>
<dbReference type="GO" id="GO:0031176">
    <property type="term" value="F:endo-1,4-beta-xylanase activity"/>
    <property type="evidence" value="ECO:0007669"/>
    <property type="project" value="UniProtKB-UniRule"/>
</dbReference>
<evidence type="ECO:0000256" key="2">
    <source>
        <dbReference type="ARBA" id="ARBA00004851"/>
    </source>
</evidence>
<dbReference type="Gene3D" id="2.60.120.180">
    <property type="match status" value="1"/>
</dbReference>
<dbReference type="EMBL" id="ML986537">
    <property type="protein sequence ID" value="KAF2271595.1"/>
    <property type="molecule type" value="Genomic_DNA"/>
</dbReference>
<evidence type="ECO:0000256" key="10">
    <source>
        <dbReference type="PROSITE-ProRule" id="PRU01097"/>
    </source>
</evidence>
<evidence type="ECO:0000256" key="4">
    <source>
        <dbReference type="ARBA" id="ARBA00012590"/>
    </source>
</evidence>
<dbReference type="PANTHER" id="PTHR46828">
    <property type="entry name" value="ENDO-1,4-BETA-XYLANASE A-RELATED"/>
    <property type="match status" value="1"/>
</dbReference>
<evidence type="ECO:0000256" key="8">
    <source>
        <dbReference type="ARBA" id="ARBA00023295"/>
    </source>
</evidence>
<dbReference type="PROSITE" id="PS51761">
    <property type="entry name" value="GH11_3"/>
    <property type="match status" value="1"/>
</dbReference>
<dbReference type="GO" id="GO:0045493">
    <property type="term" value="P:xylan catabolic process"/>
    <property type="evidence" value="ECO:0007669"/>
    <property type="project" value="UniProtKB-UniRule"/>
</dbReference>
<dbReference type="PANTHER" id="PTHR46828:SF2">
    <property type="entry name" value="ENDO-1,4-BETA-XYLANASE A-RELATED"/>
    <property type="match status" value="1"/>
</dbReference>
<dbReference type="AlphaFoldDB" id="A0A6A6J572"/>
<evidence type="ECO:0000313" key="14">
    <source>
        <dbReference type="EMBL" id="KAF2271595.1"/>
    </source>
</evidence>
<keyword evidence="7 10" id="KW-0119">Carbohydrate metabolism</keyword>
<comment type="catalytic activity">
    <reaction evidence="1 10 11">
        <text>Endohydrolysis of (1-&gt;4)-beta-D-xylosidic linkages in xylans.</text>
        <dbReference type="EC" id="3.2.1.8"/>
    </reaction>
</comment>
<evidence type="ECO:0000256" key="11">
    <source>
        <dbReference type="RuleBase" id="RU362015"/>
    </source>
</evidence>
<reference evidence="14" key="1">
    <citation type="journal article" date="2020" name="Stud. Mycol.">
        <title>101 Dothideomycetes genomes: a test case for predicting lifestyles and emergence of pathogens.</title>
        <authorList>
            <person name="Haridas S."/>
            <person name="Albert R."/>
            <person name="Binder M."/>
            <person name="Bloem J."/>
            <person name="Labutti K."/>
            <person name="Salamov A."/>
            <person name="Andreopoulos B."/>
            <person name="Baker S."/>
            <person name="Barry K."/>
            <person name="Bills G."/>
            <person name="Bluhm B."/>
            <person name="Cannon C."/>
            <person name="Castanera R."/>
            <person name="Culley D."/>
            <person name="Daum C."/>
            <person name="Ezra D."/>
            <person name="Gonzalez J."/>
            <person name="Henrissat B."/>
            <person name="Kuo A."/>
            <person name="Liang C."/>
            <person name="Lipzen A."/>
            <person name="Lutzoni F."/>
            <person name="Magnuson J."/>
            <person name="Mondo S."/>
            <person name="Nolan M."/>
            <person name="Ohm R."/>
            <person name="Pangilinan J."/>
            <person name="Park H.-J."/>
            <person name="Ramirez L."/>
            <person name="Alfaro M."/>
            <person name="Sun H."/>
            <person name="Tritt A."/>
            <person name="Yoshinaga Y."/>
            <person name="Zwiers L.-H."/>
            <person name="Turgeon B."/>
            <person name="Goodwin S."/>
            <person name="Spatafora J."/>
            <person name="Crous P."/>
            <person name="Grigoriev I."/>
        </authorList>
    </citation>
    <scope>NUCLEOTIDE SEQUENCE</scope>
    <source>
        <strain evidence="14">CBS 379.55</strain>
    </source>
</reference>
<evidence type="ECO:0000256" key="1">
    <source>
        <dbReference type="ARBA" id="ARBA00000681"/>
    </source>
</evidence>
<gene>
    <name evidence="14" type="ORF">EI97DRAFT_487193</name>
</gene>
<organism evidence="14 15">
    <name type="scientific">Westerdykella ornata</name>
    <dbReference type="NCBI Taxonomy" id="318751"/>
    <lineage>
        <taxon>Eukaryota</taxon>
        <taxon>Fungi</taxon>
        <taxon>Dikarya</taxon>
        <taxon>Ascomycota</taxon>
        <taxon>Pezizomycotina</taxon>
        <taxon>Dothideomycetes</taxon>
        <taxon>Pleosporomycetidae</taxon>
        <taxon>Pleosporales</taxon>
        <taxon>Sporormiaceae</taxon>
        <taxon>Westerdykella</taxon>
    </lineage>
</organism>
<feature type="signal peptide" evidence="12">
    <location>
        <begin position="1"/>
        <end position="19"/>
    </location>
</feature>
<dbReference type="PROSITE" id="PS00776">
    <property type="entry name" value="GH11_1"/>
    <property type="match status" value="1"/>
</dbReference>
<evidence type="ECO:0000313" key="15">
    <source>
        <dbReference type="Proteomes" id="UP000800097"/>
    </source>
</evidence>
<evidence type="ECO:0000256" key="5">
    <source>
        <dbReference type="ARBA" id="ARBA00022651"/>
    </source>
</evidence>
<feature type="chain" id="PRO_5025588084" description="Endo-1,4-beta-xylanase" evidence="12">
    <location>
        <begin position="20"/>
        <end position="230"/>
    </location>
</feature>
<name>A0A6A6J572_WESOR</name>
<evidence type="ECO:0000256" key="12">
    <source>
        <dbReference type="SAM" id="SignalP"/>
    </source>
</evidence>
<keyword evidence="9 10" id="KW-0624">Polysaccharide degradation</keyword>
<dbReference type="InterPro" id="IPR013320">
    <property type="entry name" value="ConA-like_dom_sf"/>
</dbReference>
<evidence type="ECO:0000256" key="9">
    <source>
        <dbReference type="ARBA" id="ARBA00023326"/>
    </source>
</evidence>
<dbReference type="OrthoDB" id="2115822at2759"/>
<dbReference type="RefSeq" id="XP_033649134.1">
    <property type="nucleotide sequence ID" value="XM_033802176.1"/>
</dbReference>
<evidence type="ECO:0000259" key="13">
    <source>
        <dbReference type="PROSITE" id="PS51761"/>
    </source>
</evidence>
<comment type="pathway">
    <text evidence="2 10 11">Glycan degradation; xylan degradation.</text>
</comment>
<dbReference type="InterPro" id="IPR001137">
    <property type="entry name" value="Glyco_hydro_11"/>
</dbReference>
<dbReference type="GeneID" id="54555351"/>
<evidence type="ECO:0000256" key="6">
    <source>
        <dbReference type="ARBA" id="ARBA00022801"/>
    </source>
</evidence>
<keyword evidence="12" id="KW-0732">Signal</keyword>
<dbReference type="UniPathway" id="UPA00114"/>
<keyword evidence="15" id="KW-1185">Reference proteome</keyword>